<gene>
    <name evidence="4" type="ORF">GCM10017559_22740</name>
</gene>
<dbReference type="PROSITE" id="PS51729">
    <property type="entry name" value="GNAT_YJDJ"/>
    <property type="match status" value="1"/>
</dbReference>
<feature type="domain" description="N-acetyltransferase" evidence="2">
    <location>
        <begin position="1"/>
        <end position="127"/>
    </location>
</feature>
<evidence type="ECO:0000256" key="1">
    <source>
        <dbReference type="SAM" id="MobiDB-lite"/>
    </source>
</evidence>
<comment type="caution">
    <text evidence="4">The sequence shown here is derived from an EMBL/GenBank/DDBJ whole genome shotgun (WGS) entry which is preliminary data.</text>
</comment>
<proteinExistence type="predicted"/>
<evidence type="ECO:0000259" key="2">
    <source>
        <dbReference type="PROSITE" id="PS51186"/>
    </source>
</evidence>
<keyword evidence="5" id="KW-1185">Reference proteome</keyword>
<dbReference type="InterPro" id="IPR000182">
    <property type="entry name" value="GNAT_dom"/>
</dbReference>
<dbReference type="PANTHER" id="PTHR31435">
    <property type="entry name" value="PROTEIN NATD1"/>
    <property type="match status" value="1"/>
</dbReference>
<dbReference type="CDD" id="cd04301">
    <property type="entry name" value="NAT_SF"/>
    <property type="match status" value="1"/>
</dbReference>
<dbReference type="InterPro" id="IPR031165">
    <property type="entry name" value="GNAT_YJDJ"/>
</dbReference>
<dbReference type="SUPFAM" id="SSF55729">
    <property type="entry name" value="Acyl-CoA N-acyltransferases (Nat)"/>
    <property type="match status" value="1"/>
</dbReference>
<evidence type="ECO:0000259" key="3">
    <source>
        <dbReference type="PROSITE" id="PS51729"/>
    </source>
</evidence>
<evidence type="ECO:0008006" key="6">
    <source>
        <dbReference type="Google" id="ProtNLM"/>
    </source>
</evidence>
<feature type="domain" description="N-acetyltransferase" evidence="3">
    <location>
        <begin position="39"/>
        <end position="125"/>
    </location>
</feature>
<dbReference type="EMBL" id="BAAAWD010000006">
    <property type="protein sequence ID" value="GAA3001145.1"/>
    <property type="molecule type" value="Genomic_DNA"/>
</dbReference>
<dbReference type="Proteomes" id="UP001499930">
    <property type="component" value="Unassembled WGS sequence"/>
</dbReference>
<name>A0ABN3XVP8_9ACTN</name>
<dbReference type="Pfam" id="PF14542">
    <property type="entry name" value="Acetyltransf_CG"/>
    <property type="match status" value="1"/>
</dbReference>
<dbReference type="PANTHER" id="PTHR31435:SF10">
    <property type="entry name" value="BSR4717 PROTEIN"/>
    <property type="match status" value="1"/>
</dbReference>
<reference evidence="4 5" key="1">
    <citation type="journal article" date="2019" name="Int. J. Syst. Evol. Microbiol.">
        <title>The Global Catalogue of Microorganisms (GCM) 10K type strain sequencing project: providing services to taxonomists for standard genome sequencing and annotation.</title>
        <authorList>
            <consortium name="The Broad Institute Genomics Platform"/>
            <consortium name="The Broad Institute Genome Sequencing Center for Infectious Disease"/>
            <person name="Wu L."/>
            <person name="Ma J."/>
        </authorList>
    </citation>
    <scope>NUCLEOTIDE SEQUENCE [LARGE SCALE GENOMIC DNA]</scope>
    <source>
        <strain evidence="4 5">JCM 3106</strain>
    </source>
</reference>
<sequence length="127" mass="13804">MTTRPGTPGGDPPRPSGPGPAQDPVRPLVKEKPMQVDVRLSPGGDSFVAEVDGRPAGRLDLVRRDGVIVYPHTKVQPEYEGRGVGSALVRTALDAARAEEARIVPLCWFVKEWIDRHPDYADLVQAT</sequence>
<dbReference type="InterPro" id="IPR045057">
    <property type="entry name" value="Gcn5-rel_NAT"/>
</dbReference>
<evidence type="ECO:0000313" key="5">
    <source>
        <dbReference type="Proteomes" id="UP001499930"/>
    </source>
</evidence>
<accession>A0ABN3XVP8</accession>
<dbReference type="PROSITE" id="PS51186">
    <property type="entry name" value="GNAT"/>
    <property type="match status" value="1"/>
</dbReference>
<dbReference type="Gene3D" id="3.40.630.30">
    <property type="match status" value="1"/>
</dbReference>
<organism evidence="4 5">
    <name type="scientific">Streptosporangium longisporum</name>
    <dbReference type="NCBI Taxonomy" id="46187"/>
    <lineage>
        <taxon>Bacteria</taxon>
        <taxon>Bacillati</taxon>
        <taxon>Actinomycetota</taxon>
        <taxon>Actinomycetes</taxon>
        <taxon>Streptosporangiales</taxon>
        <taxon>Streptosporangiaceae</taxon>
        <taxon>Streptosporangium</taxon>
    </lineage>
</organism>
<protein>
    <recommendedName>
        <fullName evidence="6">GNAT family N-acetyltransferase</fullName>
    </recommendedName>
</protein>
<evidence type="ECO:0000313" key="4">
    <source>
        <dbReference type="EMBL" id="GAA3001145.1"/>
    </source>
</evidence>
<feature type="region of interest" description="Disordered" evidence="1">
    <location>
        <begin position="1"/>
        <end position="26"/>
    </location>
</feature>
<dbReference type="InterPro" id="IPR016181">
    <property type="entry name" value="Acyl_CoA_acyltransferase"/>
</dbReference>